<dbReference type="GO" id="GO:0016780">
    <property type="term" value="F:phosphotransferase activity, for other substituted phosphate groups"/>
    <property type="evidence" value="ECO:0007669"/>
    <property type="project" value="TreeGrafter"/>
</dbReference>
<proteinExistence type="inferred from homology"/>
<comment type="similarity">
    <text evidence="2">Belongs to the bacterial sugar transferase family.</text>
</comment>
<dbReference type="GO" id="GO:0016020">
    <property type="term" value="C:membrane"/>
    <property type="evidence" value="ECO:0007669"/>
    <property type="project" value="UniProtKB-SubCell"/>
</dbReference>
<evidence type="ECO:0000256" key="4">
    <source>
        <dbReference type="ARBA" id="ARBA00022692"/>
    </source>
</evidence>
<evidence type="ECO:0000256" key="5">
    <source>
        <dbReference type="ARBA" id="ARBA00022989"/>
    </source>
</evidence>
<name>A0A1M5RKZ8_9BACT</name>
<feature type="transmembrane region" description="Helical" evidence="7">
    <location>
        <begin position="12"/>
        <end position="38"/>
    </location>
</feature>
<protein>
    <submittedName>
        <fullName evidence="9">Exopolysaccharide biosynthesis polyprenyl glycosylphosphotransferase</fullName>
    </submittedName>
</protein>
<dbReference type="InterPro" id="IPR017475">
    <property type="entry name" value="EPS_sugar_tfrase"/>
</dbReference>
<evidence type="ECO:0000256" key="6">
    <source>
        <dbReference type="ARBA" id="ARBA00023136"/>
    </source>
</evidence>
<dbReference type="PANTHER" id="PTHR30576">
    <property type="entry name" value="COLANIC BIOSYNTHESIS UDP-GLUCOSE LIPID CARRIER TRANSFERASE"/>
    <property type="match status" value="1"/>
</dbReference>
<keyword evidence="3 9" id="KW-0808">Transferase</keyword>
<dbReference type="RefSeq" id="WP_073071800.1">
    <property type="nucleotide sequence ID" value="NZ_FQXN01000002.1"/>
</dbReference>
<evidence type="ECO:0000256" key="3">
    <source>
        <dbReference type="ARBA" id="ARBA00022679"/>
    </source>
</evidence>
<evidence type="ECO:0000256" key="1">
    <source>
        <dbReference type="ARBA" id="ARBA00004141"/>
    </source>
</evidence>
<dbReference type="PANTHER" id="PTHR30576:SF0">
    <property type="entry name" value="UNDECAPRENYL-PHOSPHATE N-ACETYLGALACTOSAMINYL 1-PHOSPHATE TRANSFERASE-RELATED"/>
    <property type="match status" value="1"/>
</dbReference>
<feature type="transmembrane region" description="Helical" evidence="7">
    <location>
        <begin position="86"/>
        <end position="103"/>
    </location>
</feature>
<evidence type="ECO:0000259" key="8">
    <source>
        <dbReference type="Pfam" id="PF02397"/>
    </source>
</evidence>
<dbReference type="Proteomes" id="UP000242592">
    <property type="component" value="Unassembled WGS sequence"/>
</dbReference>
<comment type="subcellular location">
    <subcellularLocation>
        <location evidence="1">Membrane</location>
        <topology evidence="1">Multi-pass membrane protein</topology>
    </subcellularLocation>
</comment>
<evidence type="ECO:0000256" key="7">
    <source>
        <dbReference type="SAM" id="Phobius"/>
    </source>
</evidence>
<keyword evidence="6 7" id="KW-0472">Membrane</keyword>
<organism evidence="9 10">
    <name type="scientific">Thermosipho atlanticus DSM 15807</name>
    <dbReference type="NCBI Taxonomy" id="1123380"/>
    <lineage>
        <taxon>Bacteria</taxon>
        <taxon>Thermotogati</taxon>
        <taxon>Thermotogota</taxon>
        <taxon>Thermotogae</taxon>
        <taxon>Thermotogales</taxon>
        <taxon>Fervidobacteriaceae</taxon>
        <taxon>Thermosipho</taxon>
    </lineage>
</organism>
<dbReference type="AlphaFoldDB" id="A0A1M5RKZ8"/>
<evidence type="ECO:0000256" key="2">
    <source>
        <dbReference type="ARBA" id="ARBA00006464"/>
    </source>
</evidence>
<dbReference type="EMBL" id="FQXN01000002">
    <property type="protein sequence ID" value="SHH26796.1"/>
    <property type="molecule type" value="Genomic_DNA"/>
</dbReference>
<reference evidence="10" key="1">
    <citation type="submission" date="2016-11" db="EMBL/GenBank/DDBJ databases">
        <authorList>
            <person name="Varghese N."/>
            <person name="Submissions S."/>
        </authorList>
    </citation>
    <scope>NUCLEOTIDE SEQUENCE [LARGE SCALE GENOMIC DNA]</scope>
    <source>
        <strain evidence="10">DSM 15807</strain>
    </source>
</reference>
<feature type="transmembrane region" description="Helical" evidence="7">
    <location>
        <begin position="234"/>
        <end position="257"/>
    </location>
</feature>
<evidence type="ECO:0000313" key="9">
    <source>
        <dbReference type="EMBL" id="SHH26796.1"/>
    </source>
</evidence>
<dbReference type="Pfam" id="PF02397">
    <property type="entry name" value="Bac_transf"/>
    <property type="match status" value="1"/>
</dbReference>
<accession>A0A1M5RKZ8</accession>
<evidence type="ECO:0000313" key="10">
    <source>
        <dbReference type="Proteomes" id="UP000242592"/>
    </source>
</evidence>
<dbReference type="InterPro" id="IPR003362">
    <property type="entry name" value="Bact_transf"/>
</dbReference>
<sequence length="416" mass="49390">MKIIRIINFIDIFIIFILNYFIFSSVFISVFLSVIIWLGIYAFRVYDHEYLKDYHEQLIRVFAGVMIGFIGILIFYPLMDKILNRWFFIYNALFLITTIPILHKIEFFLLMKNIPQKRYLVIGEKEELKDILNEIERKSQGKVKFAEFLNPSPTALKAKIKQYDAILIADQELERYVKEQLTELKEKYEIEYLPNLAENILKRIPIKVAIKFKEYYEIAFQSTKESPAKRLLDIFVSILGLILFSPFMLITAIAILIEDGRPVIFKQLRVGKDNKHFTLIKFRSMKKHIESKAKFADQEQNRILKIGKLIRPVRIDESLQFINILKGDMSIVGPRPEQIPFVRQFEKEIEFYSQRHNVKPGLTGWAQIMYKYASDLNEVKKKLSYDLWYVKNRNIFLDLKIILQTLEVIFWKRGAK</sequence>
<keyword evidence="10" id="KW-1185">Reference proteome</keyword>
<feature type="domain" description="Bacterial sugar transferase" evidence="8">
    <location>
        <begin position="229"/>
        <end position="410"/>
    </location>
</feature>
<gene>
    <name evidence="9" type="ORF">SAMN02745199_0475</name>
</gene>
<dbReference type="STRING" id="1123380.SAMN02745199_0475"/>
<keyword evidence="4 7" id="KW-0812">Transmembrane</keyword>
<feature type="transmembrane region" description="Helical" evidence="7">
    <location>
        <begin position="58"/>
        <end position="79"/>
    </location>
</feature>
<keyword evidence="5 7" id="KW-1133">Transmembrane helix</keyword>
<dbReference type="NCBIfam" id="TIGR03025">
    <property type="entry name" value="EPS_sugtrans"/>
    <property type="match status" value="1"/>
</dbReference>